<comment type="caution">
    <text evidence="2">The sequence shown here is derived from an EMBL/GenBank/DDBJ whole genome shotgun (WGS) entry which is preliminary data.</text>
</comment>
<reference evidence="2 3" key="1">
    <citation type="submission" date="2018-08" db="EMBL/GenBank/DDBJ databases">
        <title>Genome Sequence of Clavibacter michiganensis Subspecies type strains, and the Atypical Peach-Colored Strains Isolated from Tomato.</title>
        <authorList>
            <person name="Osdaghi E."/>
            <person name="Portier P."/>
            <person name="Briand M."/>
            <person name="Jacques M.-A."/>
        </authorList>
    </citation>
    <scope>NUCLEOTIDE SEQUENCE [LARGE SCALE GENOMIC DNA]</scope>
    <source>
        <strain evidence="2 3">CFBP 8216</strain>
    </source>
</reference>
<dbReference type="InterPro" id="IPR023846">
    <property type="entry name" value="CHP04042_MSMEG0570"/>
</dbReference>
<evidence type="ECO:0000313" key="3">
    <source>
        <dbReference type="Proteomes" id="UP000265355"/>
    </source>
</evidence>
<protein>
    <submittedName>
        <fullName evidence="2">MSMEG_0570 family nitrogen starvation response protein</fullName>
    </submittedName>
</protein>
<accession>A0ABX9N3C4</accession>
<sequence length="116" mass="12407">MPEMTFRVRWPDGSEADCYSPSLVMHDHLAAGSAYPLDDFVRRSTEALRVASERVRARHGFACTSAMQQEEEILRAAAGFDGGTVAVLRMEPPLPDPATTATTATATTVTATGAHA</sequence>
<dbReference type="NCBIfam" id="TIGR04042">
    <property type="entry name" value="MSMEG_0570_fam"/>
    <property type="match status" value="1"/>
</dbReference>
<keyword evidence="3" id="KW-1185">Reference proteome</keyword>
<feature type="region of interest" description="Disordered" evidence="1">
    <location>
        <begin position="92"/>
        <end position="116"/>
    </location>
</feature>
<dbReference type="EMBL" id="QWEE01000269">
    <property type="protein sequence ID" value="RII90118.1"/>
    <property type="molecule type" value="Genomic_DNA"/>
</dbReference>
<gene>
    <name evidence="2" type="ORF">DZF98_12565</name>
</gene>
<proteinExistence type="predicted"/>
<name>A0ABX9N3C4_9MICO</name>
<organism evidence="2 3">
    <name type="scientific">Clavibacter californiensis</name>
    <dbReference type="NCBI Taxonomy" id="1401995"/>
    <lineage>
        <taxon>Bacteria</taxon>
        <taxon>Bacillati</taxon>
        <taxon>Actinomycetota</taxon>
        <taxon>Actinomycetes</taxon>
        <taxon>Micrococcales</taxon>
        <taxon>Microbacteriaceae</taxon>
        <taxon>Clavibacter</taxon>
    </lineage>
</organism>
<feature type="compositionally biased region" description="Low complexity" evidence="1">
    <location>
        <begin position="98"/>
        <end position="116"/>
    </location>
</feature>
<evidence type="ECO:0000256" key="1">
    <source>
        <dbReference type="SAM" id="MobiDB-lite"/>
    </source>
</evidence>
<dbReference type="Proteomes" id="UP000265355">
    <property type="component" value="Unassembled WGS sequence"/>
</dbReference>
<evidence type="ECO:0000313" key="2">
    <source>
        <dbReference type="EMBL" id="RII90118.1"/>
    </source>
</evidence>